<dbReference type="GO" id="GO:1990904">
    <property type="term" value="C:ribonucleoprotein complex"/>
    <property type="evidence" value="ECO:0007669"/>
    <property type="project" value="UniProtKB-KW"/>
</dbReference>
<dbReference type="GO" id="GO:0006412">
    <property type="term" value="P:translation"/>
    <property type="evidence" value="ECO:0007669"/>
    <property type="project" value="InterPro"/>
</dbReference>
<feature type="transmembrane region" description="Helical" evidence="3">
    <location>
        <begin position="60"/>
        <end position="78"/>
    </location>
</feature>
<protein>
    <submittedName>
        <fullName evidence="4">Ribosomal protein S11</fullName>
    </submittedName>
</protein>
<reference evidence="4" key="1">
    <citation type="submission" date="2021-04" db="EMBL/GenBank/DDBJ databases">
        <authorList>
            <person name="Wang Y."/>
            <person name="Liu G."/>
        </authorList>
    </citation>
    <scope>NUCLEOTIDE SEQUENCE</scope>
    <source>
        <strain evidence="4">Qingdao in China</strain>
    </source>
</reference>
<dbReference type="AlphaFoldDB" id="A0A8F9R2Z6"/>
<accession>A0A8F9R2Z6</accession>
<keyword evidence="2" id="KW-0687">Ribonucleoprotein</keyword>
<dbReference type="SUPFAM" id="SSF53137">
    <property type="entry name" value="Translational machinery components"/>
    <property type="match status" value="1"/>
</dbReference>
<proteinExistence type="predicted"/>
<organism evidence="4">
    <name type="scientific">Pleurosigma intermedium</name>
    <dbReference type="NCBI Taxonomy" id="197753"/>
    <lineage>
        <taxon>Eukaryota</taxon>
        <taxon>Sar</taxon>
        <taxon>Stramenopiles</taxon>
        <taxon>Ochrophyta</taxon>
        <taxon>Bacillariophyta</taxon>
        <taxon>Bacillariophyceae</taxon>
        <taxon>Bacillariophycidae</taxon>
        <taxon>Naviculales</taxon>
        <taxon>Pleurosigmataceae</taxon>
        <taxon>Pleurosigma</taxon>
    </lineage>
</organism>
<dbReference type="EMBL" id="MW861541">
    <property type="protein sequence ID" value="QYJ09264.1"/>
    <property type="molecule type" value="Genomic_DNA"/>
</dbReference>
<dbReference type="Gene3D" id="3.30.420.80">
    <property type="entry name" value="Ribosomal protein S11"/>
    <property type="match status" value="1"/>
</dbReference>
<evidence type="ECO:0000256" key="2">
    <source>
        <dbReference type="ARBA" id="ARBA00023274"/>
    </source>
</evidence>
<evidence type="ECO:0000256" key="3">
    <source>
        <dbReference type="SAM" id="Phobius"/>
    </source>
</evidence>
<keyword evidence="3" id="KW-1133">Transmembrane helix</keyword>
<dbReference type="InterPro" id="IPR036967">
    <property type="entry name" value="Ribosomal_uS11_sf"/>
</dbReference>
<evidence type="ECO:0000256" key="1">
    <source>
        <dbReference type="ARBA" id="ARBA00022980"/>
    </source>
</evidence>
<name>A0A8F9R2Z6_9STRA</name>
<keyword evidence="1 4" id="KW-0689">Ribosomal protein</keyword>
<dbReference type="GO" id="GO:0003735">
    <property type="term" value="F:structural constituent of ribosome"/>
    <property type="evidence" value="ECO:0007669"/>
    <property type="project" value="InterPro"/>
</dbReference>
<keyword evidence="4" id="KW-0496">Mitochondrion</keyword>
<dbReference type="GO" id="GO:0005840">
    <property type="term" value="C:ribosome"/>
    <property type="evidence" value="ECO:0007669"/>
    <property type="project" value="UniProtKB-KW"/>
</dbReference>
<keyword evidence="3" id="KW-0472">Membrane</keyword>
<gene>
    <name evidence="4" type="primary">rps11</name>
</gene>
<geneLocation type="mitochondrion" evidence="4"/>
<keyword evidence="3" id="KW-0812">Transmembrane</keyword>
<evidence type="ECO:0000313" key="4">
    <source>
        <dbReference type="EMBL" id="QYJ09264.1"/>
    </source>
</evidence>
<sequence>MKNSNRRKSTIFSFIQLKKKFIKKLFNSIIILERLKNQFFQSLHFFLSNNYLLKYKKDFLISYIIYFCFSLSNTVLHISDATGNLKLSCSAGLIDLQGKQKVVRRLALTRFFNILSLAKSKFLKNNPVALHFKNVNGSNKFLIVKKLKQKFFIKTIKTFDLNAYNGCRKRKERRKR</sequence>